<feature type="transmembrane region" description="Helical" evidence="1">
    <location>
        <begin position="92"/>
        <end position="111"/>
    </location>
</feature>
<dbReference type="GO" id="GO:0022857">
    <property type="term" value="F:transmembrane transporter activity"/>
    <property type="evidence" value="ECO:0007669"/>
    <property type="project" value="InterPro"/>
</dbReference>
<evidence type="ECO:0000259" key="2">
    <source>
        <dbReference type="PROSITE" id="PS50850"/>
    </source>
</evidence>
<feature type="transmembrane region" description="Helical" evidence="1">
    <location>
        <begin position="300"/>
        <end position="320"/>
    </location>
</feature>
<keyword evidence="1" id="KW-0812">Transmembrane</keyword>
<dbReference type="InterPro" id="IPR020846">
    <property type="entry name" value="MFS_dom"/>
</dbReference>
<dbReference type="PROSITE" id="PS50850">
    <property type="entry name" value="MFS"/>
    <property type="match status" value="1"/>
</dbReference>
<feature type="transmembrane region" description="Helical" evidence="1">
    <location>
        <begin position="180"/>
        <end position="200"/>
    </location>
</feature>
<dbReference type="STRING" id="355548.SAMN04487945_1347"/>
<organism evidence="3 4">
    <name type="scientific">Halobacterium jilantaiense</name>
    <dbReference type="NCBI Taxonomy" id="355548"/>
    <lineage>
        <taxon>Archaea</taxon>
        <taxon>Methanobacteriati</taxon>
        <taxon>Methanobacteriota</taxon>
        <taxon>Stenosarchaea group</taxon>
        <taxon>Halobacteria</taxon>
        <taxon>Halobacteriales</taxon>
        <taxon>Halobacteriaceae</taxon>
        <taxon>Halobacterium</taxon>
    </lineage>
</organism>
<feature type="transmembrane region" description="Helical" evidence="1">
    <location>
        <begin position="206"/>
        <end position="228"/>
    </location>
</feature>
<feature type="transmembrane region" description="Helical" evidence="1">
    <location>
        <begin position="355"/>
        <end position="374"/>
    </location>
</feature>
<dbReference type="InterPro" id="IPR036259">
    <property type="entry name" value="MFS_trans_sf"/>
</dbReference>
<dbReference type="PANTHER" id="PTHR23518">
    <property type="entry name" value="C-METHYLTRANSFERASE"/>
    <property type="match status" value="1"/>
</dbReference>
<dbReference type="Proteomes" id="UP000198518">
    <property type="component" value="Unassembled WGS sequence"/>
</dbReference>
<dbReference type="PANTHER" id="PTHR23518:SF2">
    <property type="entry name" value="MAJOR FACILITATOR SUPERFAMILY TRANSPORTER"/>
    <property type="match status" value="1"/>
</dbReference>
<evidence type="ECO:0000313" key="4">
    <source>
        <dbReference type="Proteomes" id="UP000198518"/>
    </source>
</evidence>
<keyword evidence="1" id="KW-0472">Membrane</keyword>
<reference evidence="3 4" key="1">
    <citation type="submission" date="2016-10" db="EMBL/GenBank/DDBJ databases">
        <authorList>
            <person name="de Groot N.N."/>
        </authorList>
    </citation>
    <scope>NUCLEOTIDE SEQUENCE [LARGE SCALE GENOMIC DNA]</scope>
    <source>
        <strain evidence="3 4">CGMCC 1.5337</strain>
    </source>
</reference>
<sequence>MADSAAEESGEVDAFDSYRQFFALEPDVLVLSVAMLVFSLAFQMTTRYVPEYIYTLGAGGAVVGLYGSLGNLISAVYPYPGGALSDRVGSRVALTAFAVITTVGFLVWAAAPTLPGFAVPEVALGPLDLGGWAVGAWVWVFVGLFLTQAWKSFGLGATFAIVKQSVDPSRLAMGFASTEIFRRVGFLLGPAIAAGVLAVYEFGVGFQYVLLLAAGFAAVATVAQHYLYDASEDTIGDSFEGLDTIKRDLLAMPETLRPLLVADTLIRFANGMVYVFFVVVVTRYLGVGFTGFGVSLSPEAFFGVLLAVEMAVAILTKVPVSKLAERTGLKPVVGLGFLVYATFPVMLISAPPEQWVLVALFAYSGLRFAGLPAHKALIVGPAEQDAGGRVTGTYYLVRNTVVIPSAALGGLLYGGDWTVPVPGLDATLTAGPELSFALATVVGLAGVAYFAAFGREFDAYA</sequence>
<feature type="transmembrane region" description="Helical" evidence="1">
    <location>
        <begin position="131"/>
        <end position="150"/>
    </location>
</feature>
<proteinExistence type="predicted"/>
<feature type="transmembrane region" description="Helical" evidence="1">
    <location>
        <begin position="52"/>
        <end position="80"/>
    </location>
</feature>
<evidence type="ECO:0000313" key="3">
    <source>
        <dbReference type="EMBL" id="SEW08429.1"/>
    </source>
</evidence>
<protein>
    <recommendedName>
        <fullName evidence="2">Major facilitator superfamily (MFS) profile domain-containing protein</fullName>
    </recommendedName>
</protein>
<accession>A0A1I0P4I7</accession>
<gene>
    <name evidence="3" type="ORF">SAMN04487945_1347</name>
</gene>
<dbReference type="SUPFAM" id="SSF103473">
    <property type="entry name" value="MFS general substrate transporter"/>
    <property type="match status" value="1"/>
</dbReference>
<dbReference type="EMBL" id="FOJA01000001">
    <property type="protein sequence ID" value="SEW08429.1"/>
    <property type="molecule type" value="Genomic_DNA"/>
</dbReference>
<feature type="transmembrane region" description="Helical" evidence="1">
    <location>
        <begin position="434"/>
        <end position="453"/>
    </location>
</feature>
<feature type="transmembrane region" description="Helical" evidence="1">
    <location>
        <begin position="28"/>
        <end position="46"/>
    </location>
</feature>
<dbReference type="OrthoDB" id="200640at2157"/>
<keyword evidence="4" id="KW-1185">Reference proteome</keyword>
<feature type="transmembrane region" description="Helical" evidence="1">
    <location>
        <begin position="273"/>
        <end position="294"/>
    </location>
</feature>
<dbReference type="AlphaFoldDB" id="A0A1I0P4I7"/>
<keyword evidence="1" id="KW-1133">Transmembrane helix</keyword>
<dbReference type="RefSeq" id="WP_089668579.1">
    <property type="nucleotide sequence ID" value="NZ_FOJA01000001.1"/>
</dbReference>
<feature type="transmembrane region" description="Helical" evidence="1">
    <location>
        <begin position="332"/>
        <end position="349"/>
    </location>
</feature>
<evidence type="ECO:0000256" key="1">
    <source>
        <dbReference type="SAM" id="Phobius"/>
    </source>
</evidence>
<name>A0A1I0P4I7_9EURY</name>
<dbReference type="Gene3D" id="1.20.1250.20">
    <property type="entry name" value="MFS general substrate transporter like domains"/>
    <property type="match status" value="1"/>
</dbReference>
<feature type="transmembrane region" description="Helical" evidence="1">
    <location>
        <begin position="395"/>
        <end position="414"/>
    </location>
</feature>
<feature type="domain" description="Major facilitator superfamily (MFS) profile" evidence="2">
    <location>
        <begin position="27"/>
        <end position="458"/>
    </location>
</feature>